<comment type="caution">
    <text evidence="1">The sequence shown here is derived from an EMBL/GenBank/DDBJ whole genome shotgun (WGS) entry which is preliminary data.</text>
</comment>
<sequence length="425" mass="48992">MSSTSKPGLTWLELAIPFTLRAVFLFYLAPLFLALNIKGLAAYNIHLCSLLGCKPLQPKRLSHLFLKLVTFFLLPCIFLHCLFIFGGFSISTEKPMIFWEPSLISALSIFSTVILLTIPLDFFYKAERMMLVSGLKRVIFDGFQSSVSFSDVLLGDVLTSYSRVLGDFFNFTYQSFSLSLSQENSILASDIVTPLIISLPFFFRLRQCVAEFLASNCSNQRHIMNALKYATAFPVIFLSPLVSKYVLLAPTEGSGAKGDILFDSTWLYYSWIFFVVLNSIYSFFWDVLMDWDLGHFFPWEPTYFAINSQPDIFSESSNLISEGEQKSYFSRTKWFLRKTLHFSSPWLYYVMVLLNLLLRISWTIKLSRKLDIYHAPFGDFLLEFLELLRRFIWVFFRLEKELIFREAESSPGPSNFQGITSSCTV</sequence>
<reference evidence="1" key="1">
    <citation type="submission" date="2022-04" db="EMBL/GenBank/DDBJ databases">
        <title>Genome of the entomopathogenic fungus Entomophthora muscae.</title>
        <authorList>
            <person name="Elya C."/>
            <person name="Lovett B.R."/>
            <person name="Lee E."/>
            <person name="Macias A.M."/>
            <person name="Hajek A.E."/>
            <person name="De Bivort B.L."/>
            <person name="Kasson M.T."/>
            <person name="De Fine Licht H.H."/>
            <person name="Stajich J.E."/>
        </authorList>
    </citation>
    <scope>NUCLEOTIDE SEQUENCE</scope>
    <source>
        <strain evidence="1">Berkeley</strain>
    </source>
</reference>
<evidence type="ECO:0000313" key="2">
    <source>
        <dbReference type="Proteomes" id="UP001165960"/>
    </source>
</evidence>
<gene>
    <name evidence="1" type="primary">ERD1_3</name>
    <name evidence="1" type="ORF">DSO57_1035026</name>
</gene>
<dbReference type="EMBL" id="QTSX02005981">
    <property type="protein sequence ID" value="KAJ9056262.1"/>
    <property type="molecule type" value="Genomic_DNA"/>
</dbReference>
<protein>
    <submittedName>
        <fullName evidence="1">Protein-ER retention protein</fullName>
    </submittedName>
</protein>
<proteinExistence type="predicted"/>
<dbReference type="Proteomes" id="UP001165960">
    <property type="component" value="Unassembled WGS sequence"/>
</dbReference>
<accession>A0ACC2S1U3</accession>
<evidence type="ECO:0000313" key="1">
    <source>
        <dbReference type="EMBL" id="KAJ9056262.1"/>
    </source>
</evidence>
<keyword evidence="2" id="KW-1185">Reference proteome</keyword>
<name>A0ACC2S1U3_9FUNG</name>
<organism evidence="1 2">
    <name type="scientific">Entomophthora muscae</name>
    <dbReference type="NCBI Taxonomy" id="34485"/>
    <lineage>
        <taxon>Eukaryota</taxon>
        <taxon>Fungi</taxon>
        <taxon>Fungi incertae sedis</taxon>
        <taxon>Zoopagomycota</taxon>
        <taxon>Entomophthoromycotina</taxon>
        <taxon>Entomophthoromycetes</taxon>
        <taxon>Entomophthorales</taxon>
        <taxon>Entomophthoraceae</taxon>
        <taxon>Entomophthora</taxon>
    </lineage>
</organism>